<dbReference type="AlphaFoldDB" id="A0A7Y3WV51"/>
<name>A0A7Y3WV51_9CLOT</name>
<dbReference type="Proteomes" id="UP000531659">
    <property type="component" value="Unassembled WGS sequence"/>
</dbReference>
<protein>
    <recommendedName>
        <fullName evidence="2">Chemotaxis methyl-accepting receptor HlyB-like 4HB MCP domain-containing protein</fullName>
    </recommendedName>
</protein>
<dbReference type="RefSeq" id="WP_171299303.1">
    <property type="nucleotide sequence ID" value="NZ_CP077610.1"/>
</dbReference>
<evidence type="ECO:0000313" key="4">
    <source>
        <dbReference type="Proteomes" id="UP000531659"/>
    </source>
</evidence>
<reference evidence="3 4" key="1">
    <citation type="submission" date="2020-05" db="EMBL/GenBank/DDBJ databases">
        <title>Complete genome of Clostridium estertheticum subspecies estertheticum, isolated from Vacuum packed lamb meat from New Zealand imported to Switzerland.</title>
        <authorList>
            <person name="Wambui J."/>
            <person name="Stevens M.J.A."/>
            <person name="Stephan R."/>
        </authorList>
    </citation>
    <scope>NUCLEOTIDE SEQUENCE [LARGE SCALE GENOMIC DNA]</scope>
    <source>
        <strain evidence="3 4">CEST001</strain>
    </source>
</reference>
<feature type="domain" description="Chemotaxis methyl-accepting receptor HlyB-like 4HB MCP" evidence="2">
    <location>
        <begin position="6"/>
        <end position="62"/>
    </location>
</feature>
<gene>
    <name evidence="3" type="ORF">HLQ16_23160</name>
</gene>
<evidence type="ECO:0000256" key="1">
    <source>
        <dbReference type="SAM" id="Phobius"/>
    </source>
</evidence>
<sequence>MRWIINLNTKAKLISSFVIISIFVSIVGIFGIYNIKKTNDNMTAMYTNSLLPIQILGKIAEN</sequence>
<keyword evidence="1" id="KW-1133">Transmembrane helix</keyword>
<comment type="caution">
    <text evidence="3">The sequence shown here is derived from an EMBL/GenBank/DDBJ whole genome shotgun (WGS) entry which is preliminary data.</text>
</comment>
<evidence type="ECO:0000313" key="3">
    <source>
        <dbReference type="EMBL" id="NNU78778.1"/>
    </source>
</evidence>
<feature type="transmembrane region" description="Helical" evidence="1">
    <location>
        <begin position="13"/>
        <end position="35"/>
    </location>
</feature>
<dbReference type="Pfam" id="PF12729">
    <property type="entry name" value="4HB_MCP_1"/>
    <property type="match status" value="1"/>
</dbReference>
<keyword evidence="1" id="KW-0472">Membrane</keyword>
<proteinExistence type="predicted"/>
<keyword evidence="1" id="KW-0812">Transmembrane</keyword>
<organism evidence="3 4">
    <name type="scientific">Clostridium estertheticum</name>
    <dbReference type="NCBI Taxonomy" id="238834"/>
    <lineage>
        <taxon>Bacteria</taxon>
        <taxon>Bacillati</taxon>
        <taxon>Bacillota</taxon>
        <taxon>Clostridia</taxon>
        <taxon>Eubacteriales</taxon>
        <taxon>Clostridiaceae</taxon>
        <taxon>Clostridium</taxon>
    </lineage>
</organism>
<accession>A0A7Y3WV51</accession>
<evidence type="ECO:0000259" key="2">
    <source>
        <dbReference type="Pfam" id="PF12729"/>
    </source>
</evidence>
<dbReference type="InterPro" id="IPR024478">
    <property type="entry name" value="HlyB_4HB_MCP"/>
</dbReference>
<dbReference type="EMBL" id="JABEYB010000041">
    <property type="protein sequence ID" value="NNU78778.1"/>
    <property type="molecule type" value="Genomic_DNA"/>
</dbReference>